<protein>
    <submittedName>
        <fullName evidence="1">Uncharacterized protein</fullName>
    </submittedName>
</protein>
<proteinExistence type="predicted"/>
<evidence type="ECO:0000313" key="1">
    <source>
        <dbReference type="EMBL" id="QEG07804.1"/>
    </source>
</evidence>
<accession>A0A5B9N220</accession>
<gene>
    <name evidence="1" type="ORF">Mangalitsa_002</name>
</gene>
<name>A0A5B9N220_9CAUD</name>
<reference evidence="2" key="1">
    <citation type="submission" date="2019-06" db="EMBL/GenBank/DDBJ databases">
        <title>Complete Genome Sequence of Escherichia coli Myophage Mangalitsa.</title>
        <authorList>
            <person name="Atkison C.L."/>
            <person name="Boeckman J."/>
            <person name="Newkirk H."/>
            <person name="Liu M."/>
            <person name="Gill J.J."/>
            <person name="Cahill J."/>
            <person name="Ramsey J."/>
        </authorList>
    </citation>
    <scope>NUCLEOTIDE SEQUENCE [LARGE SCALE GENOMIC DNA]</scope>
</reference>
<keyword evidence="2" id="KW-1185">Reference proteome</keyword>
<dbReference type="EMBL" id="MN045229">
    <property type="protein sequence ID" value="QEG07804.1"/>
    <property type="molecule type" value="Genomic_DNA"/>
</dbReference>
<dbReference type="Proteomes" id="UP000323054">
    <property type="component" value="Segment"/>
</dbReference>
<organism evidence="1 2">
    <name type="scientific">Escherichia phage Mangalitsa</name>
    <dbReference type="NCBI Taxonomy" id="2589658"/>
    <lineage>
        <taxon>Viruses</taxon>
        <taxon>Duplodnaviria</taxon>
        <taxon>Heunggongvirae</taxon>
        <taxon>Uroviricota</taxon>
        <taxon>Caudoviricetes</taxon>
        <taxon>Chaseviridae</taxon>
        <taxon>Cleopatravirinae</taxon>
        <taxon>Carltongylesvirus</taxon>
        <taxon>Carltongylesvirus mangalitsa</taxon>
    </lineage>
</organism>
<evidence type="ECO:0000313" key="2">
    <source>
        <dbReference type="Proteomes" id="UP000323054"/>
    </source>
</evidence>
<sequence>MNTMQIKQIENCFNPHHTCSMTDLSRPTVEETKDFLELLSEYKQESHVLLHAYLHNSGYFDTEIPF</sequence>